<feature type="binding site" evidence="5">
    <location>
        <begin position="223"/>
        <end position="226"/>
    </location>
    <ligand>
        <name>pyridoxal 5'-phosphate</name>
        <dbReference type="ChEBI" id="CHEBI:597326"/>
    </ligand>
</feature>
<dbReference type="PANTHER" id="PTHR11986:SF79">
    <property type="entry name" value="ACETYLORNITHINE AMINOTRANSFERASE, MITOCHONDRIAL"/>
    <property type="match status" value="1"/>
</dbReference>
<feature type="binding site" evidence="5">
    <location>
        <begin position="105"/>
        <end position="106"/>
    </location>
    <ligand>
        <name>pyridoxal 5'-phosphate</name>
        <dbReference type="ChEBI" id="CHEBI:597326"/>
    </ligand>
</feature>
<comment type="subcellular location">
    <subcellularLocation>
        <location evidence="5">Cytoplasm</location>
    </subcellularLocation>
</comment>
<evidence type="ECO:0000313" key="6">
    <source>
        <dbReference type="EMBL" id="MBB5184554.1"/>
    </source>
</evidence>
<feature type="modified residue" description="N6-(pyridoxal phosphate)lysine" evidence="5">
    <location>
        <position position="252"/>
    </location>
</feature>
<name>A0A7W8FWE9_9FIRM</name>
<keyword evidence="5" id="KW-0055">Arginine biosynthesis</keyword>
<organism evidence="6 7">
    <name type="scientific">Faecalicoccus acidiformans</name>
    <dbReference type="NCBI Taxonomy" id="915173"/>
    <lineage>
        <taxon>Bacteria</taxon>
        <taxon>Bacillati</taxon>
        <taxon>Bacillota</taxon>
        <taxon>Erysipelotrichia</taxon>
        <taxon>Erysipelotrichales</taxon>
        <taxon>Erysipelotrichaceae</taxon>
        <taxon>Faecalicoccus</taxon>
    </lineage>
</organism>
<evidence type="ECO:0000256" key="3">
    <source>
        <dbReference type="ARBA" id="ARBA00022679"/>
    </source>
</evidence>
<dbReference type="Pfam" id="PF00202">
    <property type="entry name" value="Aminotran_3"/>
    <property type="match status" value="1"/>
</dbReference>
<dbReference type="PIRSF" id="PIRSF000521">
    <property type="entry name" value="Transaminase_4ab_Lys_Orn"/>
    <property type="match status" value="1"/>
</dbReference>
<dbReference type="InterPro" id="IPR015421">
    <property type="entry name" value="PyrdxlP-dep_Trfase_major"/>
</dbReference>
<proteinExistence type="inferred from homology"/>
<comment type="catalytic activity">
    <reaction evidence="5">
        <text>N(2)-acetyl-L-ornithine + 2-oxoglutarate = N-acetyl-L-glutamate 5-semialdehyde + L-glutamate</text>
        <dbReference type="Rhea" id="RHEA:18049"/>
        <dbReference type="ChEBI" id="CHEBI:16810"/>
        <dbReference type="ChEBI" id="CHEBI:29123"/>
        <dbReference type="ChEBI" id="CHEBI:29985"/>
        <dbReference type="ChEBI" id="CHEBI:57805"/>
        <dbReference type="EC" id="2.6.1.11"/>
    </reaction>
</comment>
<dbReference type="PANTHER" id="PTHR11986">
    <property type="entry name" value="AMINOTRANSFERASE CLASS III"/>
    <property type="match status" value="1"/>
</dbReference>
<dbReference type="GO" id="GO:0042802">
    <property type="term" value="F:identical protein binding"/>
    <property type="evidence" value="ECO:0007669"/>
    <property type="project" value="TreeGrafter"/>
</dbReference>
<comment type="miscellaneous">
    <text evidence="5">May also have succinyldiaminopimelate aminotransferase activity, thus carrying out the corresponding step in lysine biosynthesis.</text>
</comment>
<dbReference type="GO" id="GO:0005737">
    <property type="term" value="C:cytoplasm"/>
    <property type="evidence" value="ECO:0007669"/>
    <property type="project" value="UniProtKB-SubCell"/>
</dbReference>
<accession>A0A7W8FWE9</accession>
<dbReference type="Gene3D" id="3.40.640.10">
    <property type="entry name" value="Type I PLP-dependent aspartate aminotransferase-like (Major domain)"/>
    <property type="match status" value="1"/>
</dbReference>
<dbReference type="AlphaFoldDB" id="A0A7W8FWE9"/>
<dbReference type="InterPro" id="IPR004636">
    <property type="entry name" value="AcOrn/SuccOrn_fam"/>
</dbReference>
<dbReference type="HAMAP" id="MF_01107">
    <property type="entry name" value="ArgD_aminotrans_3"/>
    <property type="match status" value="1"/>
</dbReference>
<keyword evidence="5" id="KW-0963">Cytoplasm</keyword>
<dbReference type="FunFam" id="3.40.640.10:FF:000004">
    <property type="entry name" value="Acetylornithine aminotransferase"/>
    <property type="match status" value="1"/>
</dbReference>
<evidence type="ECO:0000256" key="4">
    <source>
        <dbReference type="ARBA" id="ARBA00022898"/>
    </source>
</evidence>
<keyword evidence="2 5" id="KW-0028">Amino-acid biosynthesis</keyword>
<comment type="pathway">
    <text evidence="5">Amino-acid biosynthesis; L-arginine biosynthesis; N(2)-acetyl-L-ornithine from L-glutamate: step 4/4.</text>
</comment>
<evidence type="ECO:0000313" key="7">
    <source>
        <dbReference type="Proteomes" id="UP000521313"/>
    </source>
</evidence>
<sequence length="393" mass="43359">MDLLSIKEMESKYVMQTYSREDVLLVKGQGCLLYDDQGNEYIDMTSGIGVNCLGHNHPKLVEAIQDQAQKLLHCSNIFYSEPMVLVARELVKATGMSKMFFANTGAEANEGLIKLARKYSQDHYGKGRYKILSLVQSFHGRTMMTLTATGQDKFHHDFDPFPEGFDYVKANDIASFLEKLDDSVCCVIMEMIQGEGGVLPLEKEFVQTVAKICKERDILVAVDEVQTGIGRTGSLFCYQQYGIQPNIVSMAKGLGGGVVIGGFLADQKCSEVLTPGTHGSTFGGNPLSARAAQTVLSIVNRPEFLKEVKEKGDYLMDGLKNIASSKIKEVRGMGLMVGVIVDPEQRTQYVHALRHRGVLVLTAGKDSIRLLPPLIITKEQIDKAVSAFQEVFE</sequence>
<dbReference type="InterPro" id="IPR050103">
    <property type="entry name" value="Class-III_PLP-dep_AT"/>
</dbReference>
<evidence type="ECO:0000256" key="2">
    <source>
        <dbReference type="ARBA" id="ARBA00022605"/>
    </source>
</evidence>
<dbReference type="InterPro" id="IPR005814">
    <property type="entry name" value="Aminotrans_3"/>
</dbReference>
<dbReference type="NCBIfam" id="TIGR00707">
    <property type="entry name" value="argD"/>
    <property type="match status" value="1"/>
</dbReference>
<comment type="cofactor">
    <cofactor evidence="5">
        <name>pyridoxal 5'-phosphate</name>
        <dbReference type="ChEBI" id="CHEBI:597326"/>
    </cofactor>
    <text evidence="5">Binds 1 pyridoxal phosphate per subunit.</text>
</comment>
<keyword evidence="3 5" id="KW-0808">Transferase</keyword>
<dbReference type="Gene3D" id="3.90.1150.10">
    <property type="entry name" value="Aspartate Aminotransferase, domain 1"/>
    <property type="match status" value="1"/>
</dbReference>
<keyword evidence="1 5" id="KW-0032">Aminotransferase</keyword>
<dbReference type="RefSeq" id="WP_183374614.1">
    <property type="nucleotide sequence ID" value="NZ_JACHHD010000004.1"/>
</dbReference>
<dbReference type="GO" id="GO:0030170">
    <property type="term" value="F:pyridoxal phosphate binding"/>
    <property type="evidence" value="ECO:0007669"/>
    <property type="project" value="InterPro"/>
</dbReference>
<protein>
    <recommendedName>
        <fullName evidence="5">Acetylornithine aminotransferase</fullName>
        <shortName evidence="5">ACOAT</shortName>
        <ecNumber evidence="5">2.6.1.11</ecNumber>
    </recommendedName>
</protein>
<gene>
    <name evidence="5" type="primary">argD</name>
    <name evidence="6" type="ORF">HNQ43_000593</name>
</gene>
<dbReference type="CDD" id="cd00610">
    <property type="entry name" value="OAT_like"/>
    <property type="match status" value="1"/>
</dbReference>
<dbReference type="InterPro" id="IPR015422">
    <property type="entry name" value="PyrdxlP-dep_Trfase_small"/>
</dbReference>
<dbReference type="EC" id="2.6.1.11" evidence="5"/>
<feature type="binding site" evidence="5">
    <location>
        <position position="281"/>
    </location>
    <ligand>
        <name>pyridoxal 5'-phosphate</name>
        <dbReference type="ChEBI" id="CHEBI:597326"/>
    </ligand>
</feature>
<comment type="subunit">
    <text evidence="5">Homodimer.</text>
</comment>
<reference evidence="6 7" key="1">
    <citation type="submission" date="2020-08" db="EMBL/GenBank/DDBJ databases">
        <title>Genomic Encyclopedia of Type Strains, Phase IV (KMG-IV): sequencing the most valuable type-strain genomes for metagenomic binning, comparative biology and taxonomic classification.</title>
        <authorList>
            <person name="Goeker M."/>
        </authorList>
    </citation>
    <scope>NUCLEOTIDE SEQUENCE [LARGE SCALE GENOMIC DNA]</scope>
    <source>
        <strain evidence="6 7">DSM 26963</strain>
    </source>
</reference>
<comment type="similarity">
    <text evidence="5">Belongs to the class-III pyridoxal-phosphate-dependent aminotransferase family. ArgD subfamily.</text>
</comment>
<dbReference type="Proteomes" id="UP000521313">
    <property type="component" value="Unassembled WGS sequence"/>
</dbReference>
<keyword evidence="4 5" id="KW-0663">Pyridoxal phosphate</keyword>
<dbReference type="UniPathway" id="UPA00068">
    <property type="reaction ID" value="UER00109"/>
</dbReference>
<dbReference type="EMBL" id="JACHHD010000004">
    <property type="protein sequence ID" value="MBB5184554.1"/>
    <property type="molecule type" value="Genomic_DNA"/>
</dbReference>
<feature type="binding site" evidence="5">
    <location>
        <position position="141"/>
    </location>
    <ligand>
        <name>N(2)-acetyl-L-ornithine</name>
        <dbReference type="ChEBI" id="CHEBI:57805"/>
    </ligand>
</feature>
<dbReference type="GO" id="GO:0006526">
    <property type="term" value="P:L-arginine biosynthetic process"/>
    <property type="evidence" value="ECO:0007669"/>
    <property type="project" value="UniProtKB-UniRule"/>
</dbReference>
<evidence type="ECO:0000256" key="1">
    <source>
        <dbReference type="ARBA" id="ARBA00022576"/>
    </source>
</evidence>
<dbReference type="SUPFAM" id="SSF53383">
    <property type="entry name" value="PLP-dependent transferases"/>
    <property type="match status" value="1"/>
</dbReference>
<dbReference type="InterPro" id="IPR015424">
    <property type="entry name" value="PyrdxlP-dep_Trfase"/>
</dbReference>
<feature type="binding site" evidence="5">
    <location>
        <position position="280"/>
    </location>
    <ligand>
        <name>N(2)-acetyl-L-ornithine</name>
        <dbReference type="ChEBI" id="CHEBI:57805"/>
    </ligand>
</feature>
<dbReference type="NCBIfam" id="NF002325">
    <property type="entry name" value="PRK01278.1"/>
    <property type="match status" value="1"/>
</dbReference>
<dbReference type="GO" id="GO:0003992">
    <property type="term" value="F:N2-acetyl-L-ornithine:2-oxoglutarate 5-aminotransferase activity"/>
    <property type="evidence" value="ECO:0007669"/>
    <property type="project" value="UniProtKB-UniRule"/>
</dbReference>
<feature type="binding site" evidence="5">
    <location>
        <position position="138"/>
    </location>
    <ligand>
        <name>pyridoxal 5'-phosphate</name>
        <dbReference type="ChEBI" id="CHEBI:597326"/>
    </ligand>
</feature>
<comment type="caution">
    <text evidence="6">The sequence shown here is derived from an EMBL/GenBank/DDBJ whole genome shotgun (WGS) entry which is preliminary data.</text>
</comment>
<evidence type="ECO:0000256" key="5">
    <source>
        <dbReference type="HAMAP-Rule" id="MF_01107"/>
    </source>
</evidence>